<dbReference type="PROSITE" id="PS50850">
    <property type="entry name" value="MFS"/>
    <property type="match status" value="1"/>
</dbReference>
<feature type="transmembrane region" description="Helical" evidence="6">
    <location>
        <begin position="280"/>
        <end position="298"/>
    </location>
</feature>
<dbReference type="InterPro" id="IPR044770">
    <property type="entry name" value="MFS_spinster-like"/>
</dbReference>
<feature type="transmembrane region" description="Helical" evidence="6">
    <location>
        <begin position="206"/>
        <end position="227"/>
    </location>
</feature>
<evidence type="ECO:0000256" key="5">
    <source>
        <dbReference type="ARBA" id="ARBA00023136"/>
    </source>
</evidence>
<dbReference type="SUPFAM" id="SSF103473">
    <property type="entry name" value="MFS general substrate transporter"/>
    <property type="match status" value="1"/>
</dbReference>
<name>A0A2U3KRX6_9BACT</name>
<feature type="transmembrane region" description="Helical" evidence="6">
    <location>
        <begin position="343"/>
        <end position="364"/>
    </location>
</feature>
<keyword evidence="2" id="KW-0813">Transport</keyword>
<dbReference type="GO" id="GO:0022857">
    <property type="term" value="F:transmembrane transporter activity"/>
    <property type="evidence" value="ECO:0007669"/>
    <property type="project" value="InterPro"/>
</dbReference>
<comment type="subcellular location">
    <subcellularLocation>
        <location evidence="1">Membrane</location>
        <topology evidence="1">Multi-pass membrane protein</topology>
    </subcellularLocation>
</comment>
<evidence type="ECO:0000256" key="3">
    <source>
        <dbReference type="ARBA" id="ARBA00022692"/>
    </source>
</evidence>
<dbReference type="Pfam" id="PF07690">
    <property type="entry name" value="MFS_1"/>
    <property type="match status" value="1"/>
</dbReference>
<dbReference type="PANTHER" id="PTHR23505">
    <property type="entry name" value="SPINSTER"/>
    <property type="match status" value="1"/>
</dbReference>
<protein>
    <submittedName>
        <fullName evidence="8">Putative Arabinose efflux permease</fullName>
    </submittedName>
</protein>
<feature type="transmembrane region" description="Helical" evidence="6">
    <location>
        <begin position="247"/>
        <end position="268"/>
    </location>
</feature>
<evidence type="ECO:0000313" key="9">
    <source>
        <dbReference type="Proteomes" id="UP000238701"/>
    </source>
</evidence>
<evidence type="ECO:0000256" key="6">
    <source>
        <dbReference type="SAM" id="Phobius"/>
    </source>
</evidence>
<organism evidence="8 9">
    <name type="scientific">Candidatus Sulfotelmatobacter kueseliae</name>
    <dbReference type="NCBI Taxonomy" id="2042962"/>
    <lineage>
        <taxon>Bacteria</taxon>
        <taxon>Pseudomonadati</taxon>
        <taxon>Acidobacteriota</taxon>
        <taxon>Terriglobia</taxon>
        <taxon>Terriglobales</taxon>
        <taxon>Candidatus Korobacteraceae</taxon>
        <taxon>Candidatus Sulfotelmatobacter</taxon>
    </lineage>
</organism>
<dbReference type="EMBL" id="OMOD01000138">
    <property type="protein sequence ID" value="SPF42309.1"/>
    <property type="molecule type" value="Genomic_DNA"/>
</dbReference>
<gene>
    <name evidence="8" type="ORF">SBA1_440007</name>
</gene>
<evidence type="ECO:0000256" key="1">
    <source>
        <dbReference type="ARBA" id="ARBA00004141"/>
    </source>
</evidence>
<proteinExistence type="predicted"/>
<sequence>MKLSDFSGKQWRVLLILMLVNFVNYVDRQIVFSLFPSIRRDFALSYVQLGYLATAFTVVLSLASFPLGMLADRISRRAVISAGVLFWSGATFFSGLAGSFRALLMARGLVGIGEAAYTPAGAAVISASFPQEVRARVQGAFDMGMFIGGATGIALGGLIAASFGWRFAFFLVGIPGVVLGLTALRLPKSVASIAKESMPVRELLRVPAFLALLASGWFCSFAGYTYVAWGPELVQDYKGFSARQAGLALGLTIVLGGTIGIATGAYLSDLLAKLRSWGRAVIVPIGFVLGAPAIYFSLHASGKIHFLLFFGLGAFFLSWYHGPLTATIHDLVPPRGHATALGFYYLFVNLFSMAVAPVVIGRLADRYDLITALHIPIFAQLAGAAFFIVVIQCIRHDGLRHPVLVRHWDDAPCALAPGVALAFEET</sequence>
<dbReference type="AlphaFoldDB" id="A0A2U3KRX6"/>
<feature type="transmembrane region" description="Helical" evidence="6">
    <location>
        <begin position="370"/>
        <end position="391"/>
    </location>
</feature>
<dbReference type="GO" id="GO:0016020">
    <property type="term" value="C:membrane"/>
    <property type="evidence" value="ECO:0007669"/>
    <property type="project" value="UniProtKB-SubCell"/>
</dbReference>
<evidence type="ECO:0000256" key="2">
    <source>
        <dbReference type="ARBA" id="ARBA00022448"/>
    </source>
</evidence>
<dbReference type="CDD" id="cd17328">
    <property type="entry name" value="MFS_spinster_like"/>
    <property type="match status" value="1"/>
</dbReference>
<feature type="transmembrane region" description="Helical" evidence="6">
    <location>
        <begin position="141"/>
        <end position="161"/>
    </location>
</feature>
<dbReference type="InterPro" id="IPR011701">
    <property type="entry name" value="MFS"/>
</dbReference>
<feature type="transmembrane region" description="Helical" evidence="6">
    <location>
        <begin position="52"/>
        <end position="71"/>
    </location>
</feature>
<dbReference type="Gene3D" id="1.20.1250.20">
    <property type="entry name" value="MFS general substrate transporter like domains"/>
    <property type="match status" value="1"/>
</dbReference>
<evidence type="ECO:0000256" key="4">
    <source>
        <dbReference type="ARBA" id="ARBA00022989"/>
    </source>
</evidence>
<dbReference type="OrthoDB" id="9794076at2"/>
<dbReference type="PANTHER" id="PTHR23505:SF79">
    <property type="entry name" value="PROTEIN SPINSTER"/>
    <property type="match status" value="1"/>
</dbReference>
<dbReference type="InterPro" id="IPR020846">
    <property type="entry name" value="MFS_dom"/>
</dbReference>
<dbReference type="Proteomes" id="UP000238701">
    <property type="component" value="Unassembled WGS sequence"/>
</dbReference>
<feature type="transmembrane region" description="Helical" evidence="6">
    <location>
        <begin position="167"/>
        <end position="186"/>
    </location>
</feature>
<accession>A0A2U3KRX6</accession>
<keyword evidence="3 6" id="KW-0812">Transmembrane</keyword>
<feature type="transmembrane region" description="Helical" evidence="6">
    <location>
        <begin position="78"/>
        <end position="97"/>
    </location>
</feature>
<feature type="transmembrane region" description="Helical" evidence="6">
    <location>
        <begin position="304"/>
        <end position="322"/>
    </location>
</feature>
<keyword evidence="4 6" id="KW-1133">Transmembrane helix</keyword>
<evidence type="ECO:0000313" key="8">
    <source>
        <dbReference type="EMBL" id="SPF42309.1"/>
    </source>
</evidence>
<evidence type="ECO:0000259" key="7">
    <source>
        <dbReference type="PROSITE" id="PS50850"/>
    </source>
</evidence>
<feature type="domain" description="Major facilitator superfamily (MFS) profile" evidence="7">
    <location>
        <begin position="13"/>
        <end position="395"/>
    </location>
</feature>
<dbReference type="InterPro" id="IPR036259">
    <property type="entry name" value="MFS_trans_sf"/>
</dbReference>
<keyword evidence="5 6" id="KW-0472">Membrane</keyword>
<reference evidence="9" key="1">
    <citation type="submission" date="2018-02" db="EMBL/GenBank/DDBJ databases">
        <authorList>
            <person name="Hausmann B."/>
        </authorList>
    </citation>
    <scope>NUCLEOTIDE SEQUENCE [LARGE SCALE GENOMIC DNA]</scope>
    <source>
        <strain evidence="9">Peat soil MAG SbA1</strain>
    </source>
</reference>